<evidence type="ECO:0000313" key="3">
    <source>
        <dbReference type="Proteomes" id="UP001199469"/>
    </source>
</evidence>
<organism evidence="2 3">
    <name type="scientific">Actinomycetospora endophytica</name>
    <dbReference type="NCBI Taxonomy" id="2291215"/>
    <lineage>
        <taxon>Bacteria</taxon>
        <taxon>Bacillati</taxon>
        <taxon>Actinomycetota</taxon>
        <taxon>Actinomycetes</taxon>
        <taxon>Pseudonocardiales</taxon>
        <taxon>Pseudonocardiaceae</taxon>
        <taxon>Actinomycetospora</taxon>
    </lineage>
</organism>
<dbReference type="InterPro" id="IPR000073">
    <property type="entry name" value="AB_hydrolase_1"/>
</dbReference>
<accession>A0ABS8PJF9</accession>
<evidence type="ECO:0000313" key="2">
    <source>
        <dbReference type="EMBL" id="MCD2198067.1"/>
    </source>
</evidence>
<gene>
    <name evidence="2" type="ORF">LQ327_32325</name>
</gene>
<name>A0ABS8PJF9_9PSEU</name>
<dbReference type="Gene3D" id="3.40.50.1820">
    <property type="entry name" value="alpha/beta hydrolase"/>
    <property type="match status" value="1"/>
</dbReference>
<protein>
    <submittedName>
        <fullName evidence="2">Alpha/beta hydrolase</fullName>
    </submittedName>
</protein>
<evidence type="ECO:0000259" key="1">
    <source>
        <dbReference type="Pfam" id="PF12697"/>
    </source>
</evidence>
<dbReference type="PANTHER" id="PTHR37017">
    <property type="entry name" value="AB HYDROLASE-1 DOMAIN-CONTAINING PROTEIN-RELATED"/>
    <property type="match status" value="1"/>
</dbReference>
<dbReference type="Pfam" id="PF12697">
    <property type="entry name" value="Abhydrolase_6"/>
    <property type="match status" value="1"/>
</dbReference>
<proteinExistence type="predicted"/>
<dbReference type="PANTHER" id="PTHR37017:SF11">
    <property type="entry name" value="ESTERASE_LIPASE_THIOESTERASE DOMAIN-CONTAINING PROTEIN"/>
    <property type="match status" value="1"/>
</dbReference>
<dbReference type="Proteomes" id="UP001199469">
    <property type="component" value="Unassembled WGS sequence"/>
</dbReference>
<dbReference type="InterPro" id="IPR029058">
    <property type="entry name" value="AB_hydrolase_fold"/>
</dbReference>
<keyword evidence="3" id="KW-1185">Reference proteome</keyword>
<dbReference type="EMBL" id="JAJNDB010000010">
    <property type="protein sequence ID" value="MCD2198067.1"/>
    <property type="molecule type" value="Genomic_DNA"/>
</dbReference>
<dbReference type="InterPro" id="IPR052897">
    <property type="entry name" value="Sec-Metab_Biosynth_Hydrolase"/>
</dbReference>
<feature type="domain" description="AB hydrolase-1" evidence="1">
    <location>
        <begin position="5"/>
        <end position="222"/>
    </location>
</feature>
<reference evidence="2 3" key="1">
    <citation type="submission" date="2021-11" db="EMBL/GenBank/DDBJ databases">
        <title>Draft genome sequence of Actinomycetospora sp. SF1 isolated from the rhizosphere soil.</title>
        <authorList>
            <person name="Duangmal K."/>
            <person name="Chantavorakit T."/>
        </authorList>
    </citation>
    <scope>NUCLEOTIDE SEQUENCE [LARGE SCALE GENOMIC DNA]</scope>
    <source>
        <strain evidence="2 3">TBRC 5722</strain>
    </source>
</reference>
<dbReference type="RefSeq" id="WP_230740648.1">
    <property type="nucleotide sequence ID" value="NZ_JAJNDB010000010.1"/>
</dbReference>
<dbReference type="GO" id="GO:0016787">
    <property type="term" value="F:hydrolase activity"/>
    <property type="evidence" value="ECO:0007669"/>
    <property type="project" value="UniProtKB-KW"/>
</dbReference>
<dbReference type="SUPFAM" id="SSF53474">
    <property type="entry name" value="alpha/beta-Hydrolases"/>
    <property type="match status" value="1"/>
</dbReference>
<comment type="caution">
    <text evidence="2">The sequence shown here is derived from an EMBL/GenBank/DDBJ whole genome shotgun (WGS) entry which is preliminary data.</text>
</comment>
<sequence length="228" mass="24398">MTHYVLVPGGFIDGRYWDGVAQRLEKAGHHVDVVDQLPSAGFDPSALGDLTTDAAAVRRRVEDAGEPVVLVGHSYGGMVITELADHPDIAHSVYLAAAWPARGQSMFDLFGGGPPPAWIAAQPDGTLRATDDLQLLRDGLCADVEREQAEAELQRMLPQSLTSASTPSSAPARAHPTTYIVCEQDMTLRPAAQEQMAAAADRVERLPSSHQPMLSMPDELAAILARVS</sequence>
<keyword evidence="2" id="KW-0378">Hydrolase</keyword>